<sequence length="284" mass="31963">DRSSPIHLLHHGRVLRHRTVAVPGRGGPWGQRRRRGPRRLPPLGARRRARRPGPHPRRRRARPSRRRGRRRRGGRDVRPHRRRPQQRRLRRLRRGRGGHRRAGARHLRHECLRRAERPASDAAGAARAARRAHPAGLVVLRPVGAPGRRAALRDEVRGRGADGRPGRRARAPRHQGHDGRAGRDRDAVREQLRAGRRQDRRLRPDGPRGGRGHGGAAALGLRRSRPGGRGRRRGGRRRAPAAAPGHRHERPRSHARGVAQPPGRAGGVAGDVRSRGRRARRRVL</sequence>
<gene>
    <name evidence="2" type="ORF">AVDCRST_MAG79-932</name>
</gene>
<proteinExistence type="predicted"/>
<feature type="region of interest" description="Disordered" evidence="1">
    <location>
        <begin position="19"/>
        <end position="131"/>
    </location>
</feature>
<feature type="compositionally biased region" description="Basic and acidic residues" evidence="1">
    <location>
        <begin position="175"/>
        <end position="208"/>
    </location>
</feature>
<protein>
    <submittedName>
        <fullName evidence="2">3-oxoacyl-[acyl-carrier protein] reductase</fullName>
        <ecNumber evidence="2">1.1.1.100</ecNumber>
    </submittedName>
</protein>
<keyword evidence="2" id="KW-0560">Oxidoreductase</keyword>
<feature type="compositionally biased region" description="Basic and acidic residues" evidence="1">
    <location>
        <begin position="109"/>
        <end position="119"/>
    </location>
</feature>
<evidence type="ECO:0000313" key="2">
    <source>
        <dbReference type="EMBL" id="CAA9531173.1"/>
    </source>
</evidence>
<dbReference type="EMBL" id="CADCWC010000165">
    <property type="protein sequence ID" value="CAA9531173.1"/>
    <property type="molecule type" value="Genomic_DNA"/>
</dbReference>
<dbReference type="GO" id="GO:0004316">
    <property type="term" value="F:3-oxoacyl-[acyl-carrier-protein] reductase (NADPH) activity"/>
    <property type="evidence" value="ECO:0007669"/>
    <property type="project" value="UniProtKB-EC"/>
</dbReference>
<feature type="non-terminal residue" evidence="2">
    <location>
        <position position="1"/>
    </location>
</feature>
<feature type="non-terminal residue" evidence="2">
    <location>
        <position position="284"/>
    </location>
</feature>
<dbReference type="EC" id="1.1.1.100" evidence="2"/>
<feature type="compositionally biased region" description="Basic residues" evidence="1">
    <location>
        <begin position="275"/>
        <end position="284"/>
    </location>
</feature>
<name>A0A6J4TSN1_9ACTN</name>
<evidence type="ECO:0000256" key="1">
    <source>
        <dbReference type="SAM" id="MobiDB-lite"/>
    </source>
</evidence>
<feature type="compositionally biased region" description="Basic and acidic residues" evidence="1">
    <location>
        <begin position="151"/>
        <end position="165"/>
    </location>
</feature>
<feature type="compositionally biased region" description="Basic residues" evidence="1">
    <location>
        <begin position="222"/>
        <end position="255"/>
    </location>
</feature>
<feature type="compositionally biased region" description="Basic residues" evidence="1">
    <location>
        <begin position="45"/>
        <end position="108"/>
    </location>
</feature>
<dbReference type="AlphaFoldDB" id="A0A6J4TSN1"/>
<reference evidence="2" key="1">
    <citation type="submission" date="2020-02" db="EMBL/GenBank/DDBJ databases">
        <authorList>
            <person name="Meier V. D."/>
        </authorList>
    </citation>
    <scope>NUCLEOTIDE SEQUENCE</scope>
    <source>
        <strain evidence="2">AVDCRST_MAG79</strain>
    </source>
</reference>
<organism evidence="2">
    <name type="scientific">uncultured Thermoleophilia bacterium</name>
    <dbReference type="NCBI Taxonomy" id="1497501"/>
    <lineage>
        <taxon>Bacteria</taxon>
        <taxon>Bacillati</taxon>
        <taxon>Actinomycetota</taxon>
        <taxon>Thermoleophilia</taxon>
        <taxon>environmental samples</taxon>
    </lineage>
</organism>
<feature type="region of interest" description="Disordered" evidence="1">
    <location>
        <begin position="149"/>
        <end position="284"/>
    </location>
</feature>
<accession>A0A6J4TSN1</accession>